<dbReference type="Proteomes" id="UP000664534">
    <property type="component" value="Unassembled WGS sequence"/>
</dbReference>
<comment type="caution">
    <text evidence="2">The sequence shown here is derived from an EMBL/GenBank/DDBJ whole genome shotgun (WGS) entry which is preliminary data.</text>
</comment>
<evidence type="ECO:0000313" key="2">
    <source>
        <dbReference type="EMBL" id="CAF9932592.1"/>
    </source>
</evidence>
<dbReference type="InterPro" id="IPR036047">
    <property type="entry name" value="F-box-like_dom_sf"/>
</dbReference>
<dbReference type="PROSITE" id="PS50181">
    <property type="entry name" value="FBOX"/>
    <property type="match status" value="1"/>
</dbReference>
<proteinExistence type="predicted"/>
<dbReference type="SUPFAM" id="SSF81383">
    <property type="entry name" value="F-box domain"/>
    <property type="match status" value="1"/>
</dbReference>
<dbReference type="OrthoDB" id="5421601at2759"/>
<dbReference type="EMBL" id="CAJPDT010000066">
    <property type="protein sequence ID" value="CAF9932592.1"/>
    <property type="molecule type" value="Genomic_DNA"/>
</dbReference>
<evidence type="ECO:0000259" key="1">
    <source>
        <dbReference type="PROSITE" id="PS50181"/>
    </source>
</evidence>
<reference evidence="2" key="1">
    <citation type="submission" date="2021-03" db="EMBL/GenBank/DDBJ databases">
        <authorList>
            <person name="Tagirdzhanova G."/>
        </authorList>
    </citation>
    <scope>NUCLEOTIDE SEQUENCE</scope>
</reference>
<organism evidence="2 3">
    <name type="scientific">Imshaugia aleurites</name>
    <dbReference type="NCBI Taxonomy" id="172621"/>
    <lineage>
        <taxon>Eukaryota</taxon>
        <taxon>Fungi</taxon>
        <taxon>Dikarya</taxon>
        <taxon>Ascomycota</taxon>
        <taxon>Pezizomycotina</taxon>
        <taxon>Lecanoromycetes</taxon>
        <taxon>OSLEUM clade</taxon>
        <taxon>Lecanoromycetidae</taxon>
        <taxon>Lecanorales</taxon>
        <taxon>Lecanorineae</taxon>
        <taxon>Parmeliaceae</taxon>
        <taxon>Imshaugia</taxon>
    </lineage>
</organism>
<accession>A0A8H3FX05</accession>
<dbReference type="AlphaFoldDB" id="A0A8H3FX05"/>
<dbReference type="InterPro" id="IPR001810">
    <property type="entry name" value="F-box_dom"/>
</dbReference>
<dbReference type="CDD" id="cd09917">
    <property type="entry name" value="F-box_SF"/>
    <property type="match status" value="1"/>
</dbReference>
<protein>
    <recommendedName>
        <fullName evidence="1">F-box domain-containing protein</fullName>
    </recommendedName>
</protein>
<name>A0A8H3FX05_9LECA</name>
<keyword evidence="3" id="KW-1185">Reference proteome</keyword>
<evidence type="ECO:0000313" key="3">
    <source>
        <dbReference type="Proteomes" id="UP000664534"/>
    </source>
</evidence>
<gene>
    <name evidence="2" type="ORF">IMSHALPRED_008936</name>
</gene>
<sequence length="457" mass="52239">MAGFDDLPNELVSEVLKFVLPEDLENFAQTSKHVLLLSKPFLETHRQLIRRYTIFHSYPPPGQDRDTWYEDMETHRLETRDGFSVGPLPNLFKEILNQPRVGHYVRKVELDHLLNMHPDIIRNNNSDEAQGLYKRQGDLIDAAVAQSDVPEVRDQYECLKDNRPNPAYGGEELLISLILPLLPNLNRLSMQWSGDSYVRKTMHHRATSITGISWLANLKTVRLEAVCYGSLGFEDLKLFNSLPTLKSLTASAISDSSKTLEFLPDSHTTELVLLSCNVTMPLLISYLTSFRDLQSVTYKCTPDLLWLFPRHDIEQFDPDSFRSSLVAHGKATLQTLTVLGMDRVRPDCFMGSLHAFEALTQIHTEWSFLFPGGCDLEAWPSHVLPAKLFALKVHDKANRSIEEYKTFIRGIERAKENTCMHLATVDVEIDWYGDHMTEQLVYLNSLFKEVGLSLVFK</sequence>
<feature type="domain" description="F-box" evidence="1">
    <location>
        <begin position="1"/>
        <end position="48"/>
    </location>
</feature>